<reference evidence="2 3" key="1">
    <citation type="journal article" date="2014" name="Genome Announc.">
        <title>Draft genome sequences of six enterohepatic helicobacter species isolated from humans and one from rhesus macaques.</title>
        <authorList>
            <person name="Shen Z."/>
            <person name="Sheh A."/>
            <person name="Young S.K."/>
            <person name="Abouelliel A."/>
            <person name="Ward D.V."/>
            <person name="Earl A.M."/>
            <person name="Fox J.G."/>
        </authorList>
    </citation>
    <scope>NUCLEOTIDE SEQUENCE [LARGE SCALE GENOMIC DNA]</scope>
    <source>
        <strain evidence="2 3">MIT 99-5501</strain>
    </source>
</reference>
<dbReference type="RefSeq" id="WP_023927819.1">
    <property type="nucleotide sequence ID" value="NZ_KI669454.1"/>
</dbReference>
<keyword evidence="1" id="KW-0812">Transmembrane</keyword>
<gene>
    <name evidence="2" type="ORF">HMPREF2086_01093</name>
</gene>
<dbReference type="STRING" id="1357400.HMPREF2086_01093"/>
<evidence type="ECO:0000313" key="2">
    <source>
        <dbReference type="EMBL" id="ETD23294.1"/>
    </source>
</evidence>
<feature type="transmembrane region" description="Helical" evidence="1">
    <location>
        <begin position="75"/>
        <end position="97"/>
    </location>
</feature>
<dbReference type="Pfam" id="PF26373">
    <property type="entry name" value="MamC"/>
    <property type="match status" value="1"/>
</dbReference>
<organism evidence="2 3">
    <name type="scientific">Helicobacter macacae MIT 99-5501</name>
    <dbReference type="NCBI Taxonomy" id="1357400"/>
    <lineage>
        <taxon>Bacteria</taxon>
        <taxon>Pseudomonadati</taxon>
        <taxon>Campylobacterota</taxon>
        <taxon>Epsilonproteobacteria</taxon>
        <taxon>Campylobacterales</taxon>
        <taxon>Helicobacteraceae</taxon>
        <taxon>Helicobacter</taxon>
    </lineage>
</organism>
<dbReference type="OrthoDB" id="5327756at2"/>
<sequence>MLLDTGAQRSITGHIVSGGVAGLLLASYTNYQQYKEGTISQDKAIKNTLVAGAQGAIVTACAIGVSNALGSNNKGGFQAVLESSAYLLAGAAGVYVISNLNEDKK</sequence>
<dbReference type="PATRIC" id="fig|1357400.3.peg.1484"/>
<dbReference type="EMBL" id="AZJI01000005">
    <property type="protein sequence ID" value="ETD23294.1"/>
    <property type="molecule type" value="Genomic_DNA"/>
</dbReference>
<dbReference type="AlphaFoldDB" id="V8C7D9"/>
<accession>V8C7D9</accession>
<keyword evidence="1" id="KW-0472">Membrane</keyword>
<comment type="caution">
    <text evidence="2">The sequence shown here is derived from an EMBL/GenBank/DDBJ whole genome shotgun (WGS) entry which is preliminary data.</text>
</comment>
<keyword evidence="3" id="KW-1185">Reference proteome</keyword>
<keyword evidence="1" id="KW-1133">Transmembrane helix</keyword>
<dbReference type="Proteomes" id="UP000018731">
    <property type="component" value="Unassembled WGS sequence"/>
</dbReference>
<dbReference type="InterPro" id="IPR058956">
    <property type="entry name" value="MamC"/>
</dbReference>
<protein>
    <submittedName>
        <fullName evidence="2">Uncharacterized protein</fullName>
    </submittedName>
</protein>
<dbReference type="HOGENOM" id="CLU_162676_0_0_7"/>
<feature type="transmembrane region" description="Helical" evidence="1">
    <location>
        <begin position="49"/>
        <end position="69"/>
    </location>
</feature>
<proteinExistence type="predicted"/>
<name>V8C7D9_9HELI</name>
<evidence type="ECO:0000313" key="3">
    <source>
        <dbReference type="Proteomes" id="UP000018731"/>
    </source>
</evidence>
<evidence type="ECO:0000256" key="1">
    <source>
        <dbReference type="SAM" id="Phobius"/>
    </source>
</evidence>
<feature type="transmembrane region" description="Helical" evidence="1">
    <location>
        <begin position="6"/>
        <end position="28"/>
    </location>
</feature>